<gene>
    <name evidence="3" type="ORF">MLI01_22600</name>
</gene>
<evidence type="ECO:0000313" key="3">
    <source>
        <dbReference type="EMBL" id="GEC76115.1"/>
    </source>
</evidence>
<name>A0A4Y4B676_MICMQ</name>
<dbReference type="PANTHER" id="PTHR32305">
    <property type="match status" value="1"/>
</dbReference>
<sequence>MARSRSRQPLAILTAVLLTCGVLVATPGAAFAEAPTPTVETPVFGDPVPGSTVGDADAGSGPLSSITVPTPDAPKPMSLESTDVVLEQSDVGGVTTEAAEGSAPATVVGEWKALGDTGIAIAPASGTDDDAERVSEDAPDDAGDRNLDAVAIPTTSVAVGILDEKAAGKKGLDGIVVSLSQENAGKDGEPVAVRLPDELLAGAYGGDFAGRLEWVQVPASTKAEDIAEKAVPVASVSTDEGLVLTPNVSKEPMMLAALSGASSANGTGSYAATPLKSSSTWDVAEQTGAFTWSYDMAVPAPGAGPAPSVGLSYNSQSVDGLTASTNNQPSVVGEGWDLTASGFIERSYIPCAKDDGASGAVKTSGDLCWKTDNATVSMAGRSGALIKDTASGVWKLQNDDGTRFEHLVGAAQGCAANGTVNNECWRMTTTDGTQYYFGLNQLPGWSAGNATTNSTWTVPVFGNDAGEPCHASTFAASSCSQAWRWNLDYVVDVHGNAQTLYYTAETNKYAKGGSGATAYHRGGALTRIEYGLRATDLFASKAAGYRVLFSYDANGRCNDATGASCTSGALDNAAMPANPSKYPDVPFDQLCTGASCSASQIVPSFFTNASLVKVESQAKVSGEYSTVDSWALGHSYPDPGDGTSAALWLTQVQRTGTAAGQAAITEPPTVFSGATMQNRVWVVDGLAPLDKWRLSSIKTSLGGEISVNYQAQQCTPAQAAGILADLPNNTSWCFPEWWVPQSTIPLGGRQDLFHKYPVASISVNGVTGGPLSQVQQTQYFYGAPKWRYNDSPLTVANSRTWNVFAGVNTVEVREGNPAVPAAQKVSKYTYYQGMNGDRAAAGGGVKTVNVTGTSIPDERWFAGQPYQQQTFNGVGGDLVSTQISTPWASGITSNDGTRQARMGGVQKTVVTEPLSTGGNRTLETRTTFDGTYGYPLTVSTIPSDATGTCVTTTYAAANTSAWIIGLPSQVRTVNATCDGAAGAQFPRDLVSDVKTTYDGLAWGAAADKGLPTSAQVVDKYENGQPHWVTKESTTYDALGRPLAKTDALGRTNSTAYSPATALPLLSTTTTNAAPFSWQAVTTFEPTTGAKTKIVDANGSTTTIAIDGLGRSTKVWLPLQPESANPASPSMTFSYTLSQTAPNAIKTDTLTGGGIVSKYQLFDGLGRETQKQSLAVGGGTVVKTTNYDHQGRVYFVDNDYWTASITPGTAFFTPVTENNIPSQVVTGYDAVGRALTSTLNTSGAVHSQTVNAYPGADRVDMVPPSGGTSTSTFTNSLGQKTKLIQYLAAGITGTGQATMYEYDGGGRMSKMTDPAGNKWTWTFDLLGNRVGQDDADSGVSTATYDLAGNMTSTTDARGTTVTTTYDELNRKTATYAGTASGAMLSSWTYDTVKKGLVTTSTAYTGSAPGAPGLAYATTVGSYDAAGNPLETTLSIPAGAPAFAGTSYKTTLYYNADSSLWVKQMPAMGGLPAETIRYSYDSWGKLSGVRGTSSILANTVYSPIGQFSQFNRLNGSTSSAYSTYGYDPATGAVLSIKDNAVFGGVGHYVADRTYTRDAVGNVTSATMSSVLPTEGTQKACYSYDSLRQLTRAWTPNASTACDAAPSASGMGGFEPYWHEYTYDNATGNRTGLVKRSTMGTATTATYTYAAAGGDRPHAVDTVTGPAGVGPGSYSYDDAGNMTGRPGQAITFNEAGKVSKVVAGSVTQDTVYNVDGSILLRTNTAEGSSLFVGDTVLSQAPGSSVIAGVRTYSAAEGKPVAEKSAKTGAAGTTLTWLFSNLEGTVDVQTVANAAGTTTRVFRDPYGAPIGSSGVWGSGTGYMNKPVTASTGLTTVGARTYDPVLGKFLSVDPVIDTNLPQQNTGYTYSGNNPTTYMDPSGKRFAFDHMASGGGSSKVKPKPGQTAPPSTWQPRRWENTPSAVEIRRLPRMDSNGPPKFTEWPVVILGNPKPRPQPTGPTSPRTPPWGPLIAWVPDYKYPEAELGGSFTVCVYLCVGYQGGVRGSQAITVSLGLRIEVTGGVQVSMEESEGAIGPYVVGECSATSGVGAAASYGLGLTTKQDRDGGIRLNTTSSGGVRFGGGGGCSVGLSFPLS</sequence>
<dbReference type="Gene3D" id="2.180.10.10">
    <property type="entry name" value="RHS repeat-associated core"/>
    <property type="match status" value="2"/>
</dbReference>
<evidence type="ECO:0000256" key="2">
    <source>
        <dbReference type="SAM" id="SignalP"/>
    </source>
</evidence>
<dbReference type="Pfam" id="PF05593">
    <property type="entry name" value="RHS_repeat"/>
    <property type="match status" value="2"/>
</dbReference>
<feature type="chain" id="PRO_5021185177" evidence="2">
    <location>
        <begin position="33"/>
        <end position="2090"/>
    </location>
</feature>
<dbReference type="InterPro" id="IPR022385">
    <property type="entry name" value="Rhs_assc_core"/>
</dbReference>
<feature type="region of interest" description="Disordered" evidence="1">
    <location>
        <begin position="37"/>
        <end position="75"/>
    </location>
</feature>
<keyword evidence="2" id="KW-0732">Signal</keyword>
<feature type="region of interest" description="Disordered" evidence="1">
    <location>
        <begin position="122"/>
        <end position="144"/>
    </location>
</feature>
<dbReference type="InterPro" id="IPR050708">
    <property type="entry name" value="T6SS_VgrG/RHS"/>
</dbReference>
<comment type="caution">
    <text evidence="3">The sequence shown here is derived from an EMBL/GenBank/DDBJ whole genome shotgun (WGS) entry which is preliminary data.</text>
</comment>
<dbReference type="Proteomes" id="UP000317410">
    <property type="component" value="Unassembled WGS sequence"/>
</dbReference>
<feature type="compositionally biased region" description="Basic and acidic residues" evidence="1">
    <location>
        <begin position="132"/>
        <end position="144"/>
    </location>
</feature>
<dbReference type="InterPro" id="IPR031325">
    <property type="entry name" value="RHS_repeat"/>
</dbReference>
<dbReference type="NCBIfam" id="TIGR03696">
    <property type="entry name" value="Rhs_assc_core"/>
    <property type="match status" value="1"/>
</dbReference>
<proteinExistence type="predicted"/>
<evidence type="ECO:0000313" key="4">
    <source>
        <dbReference type="Proteomes" id="UP000317410"/>
    </source>
</evidence>
<evidence type="ECO:0000256" key="1">
    <source>
        <dbReference type="SAM" id="MobiDB-lite"/>
    </source>
</evidence>
<accession>A0A4Y4B676</accession>
<dbReference type="RefSeq" id="WP_141387001.1">
    <property type="nucleotide sequence ID" value="NZ_BJNQ01000014.1"/>
</dbReference>
<reference evidence="3 4" key="1">
    <citation type="submission" date="2019-06" db="EMBL/GenBank/DDBJ databases">
        <title>Whole genome shotgun sequence of Microbacterium liquefaciens NBRC 15037.</title>
        <authorList>
            <person name="Hosoyama A."/>
            <person name="Uohara A."/>
            <person name="Ohji S."/>
            <person name="Ichikawa N."/>
        </authorList>
    </citation>
    <scope>NUCLEOTIDE SEQUENCE [LARGE SCALE GENOMIC DNA]</scope>
    <source>
        <strain evidence="3 4">NBRC 15037</strain>
    </source>
</reference>
<feature type="signal peptide" evidence="2">
    <location>
        <begin position="1"/>
        <end position="32"/>
    </location>
</feature>
<dbReference type="PANTHER" id="PTHR32305:SF17">
    <property type="entry name" value="TRNA NUCLEASE WAPA"/>
    <property type="match status" value="1"/>
</dbReference>
<feature type="region of interest" description="Disordered" evidence="1">
    <location>
        <begin position="1885"/>
        <end position="1911"/>
    </location>
</feature>
<organism evidence="3 4">
    <name type="scientific">Microbacterium maritypicum</name>
    <name type="common">Microbacterium liquefaciens</name>
    <dbReference type="NCBI Taxonomy" id="33918"/>
    <lineage>
        <taxon>Bacteria</taxon>
        <taxon>Bacillati</taxon>
        <taxon>Actinomycetota</taxon>
        <taxon>Actinomycetes</taxon>
        <taxon>Micrococcales</taxon>
        <taxon>Microbacteriaceae</taxon>
        <taxon>Microbacterium</taxon>
    </lineage>
</organism>
<dbReference type="InterPro" id="IPR006530">
    <property type="entry name" value="YD"/>
</dbReference>
<dbReference type="EMBL" id="BJNQ01000014">
    <property type="protein sequence ID" value="GEC76115.1"/>
    <property type="molecule type" value="Genomic_DNA"/>
</dbReference>
<dbReference type="NCBIfam" id="TIGR01643">
    <property type="entry name" value="YD_repeat_2x"/>
    <property type="match status" value="3"/>
</dbReference>
<protein>
    <submittedName>
        <fullName evidence="3">Type IV secretion protein Rhs</fullName>
    </submittedName>
</protein>